<protein>
    <submittedName>
        <fullName evidence="1">Extracellular matrix protein FRAS1</fullName>
    </submittedName>
</protein>
<evidence type="ECO:0000313" key="1">
    <source>
        <dbReference type="EMBL" id="KAG8011736.1"/>
    </source>
</evidence>
<accession>A0ACB7FFA3</accession>
<comment type="caution">
    <text evidence="1">The sequence shown here is derived from an EMBL/GenBank/DDBJ whole genome shotgun (WGS) entry which is preliminary data.</text>
</comment>
<gene>
    <name evidence="1" type="primary">FRAS1</name>
    <name evidence="1" type="ORF">GBF38_004040</name>
</gene>
<keyword evidence="2" id="KW-1185">Reference proteome</keyword>
<dbReference type="EMBL" id="CM024801">
    <property type="protein sequence ID" value="KAG8011736.1"/>
    <property type="molecule type" value="Genomic_DNA"/>
</dbReference>
<reference evidence="1" key="1">
    <citation type="submission" date="2020-04" db="EMBL/GenBank/DDBJ databases">
        <title>A chromosome-scale assembly and high-density genetic map of the yellow drum (Nibea albiflora) genome.</title>
        <authorList>
            <person name="Xu D."/>
            <person name="Zhang W."/>
            <person name="Chen R."/>
            <person name="Tan P."/>
            <person name="Wang L."/>
            <person name="Song H."/>
            <person name="Tian L."/>
            <person name="Zhu Q."/>
            <person name="Wang B."/>
        </authorList>
    </citation>
    <scope>NUCLEOTIDE SEQUENCE</scope>
    <source>
        <strain evidence="1">ZJHYS-2018</strain>
    </source>
</reference>
<proteinExistence type="predicted"/>
<dbReference type="Proteomes" id="UP000805704">
    <property type="component" value="Chromosome 13"/>
</dbReference>
<organism evidence="1 2">
    <name type="scientific">Nibea albiflora</name>
    <name type="common">Yellow drum</name>
    <name type="synonym">Corvina albiflora</name>
    <dbReference type="NCBI Taxonomy" id="240163"/>
    <lineage>
        <taxon>Eukaryota</taxon>
        <taxon>Metazoa</taxon>
        <taxon>Chordata</taxon>
        <taxon>Craniata</taxon>
        <taxon>Vertebrata</taxon>
        <taxon>Euteleostomi</taxon>
        <taxon>Actinopterygii</taxon>
        <taxon>Neopterygii</taxon>
        <taxon>Teleostei</taxon>
        <taxon>Neoteleostei</taxon>
        <taxon>Acanthomorphata</taxon>
        <taxon>Eupercaria</taxon>
        <taxon>Sciaenidae</taxon>
        <taxon>Nibea</taxon>
    </lineage>
</organism>
<name>A0ACB7FFA3_NIBAL</name>
<evidence type="ECO:0000313" key="2">
    <source>
        <dbReference type="Proteomes" id="UP000805704"/>
    </source>
</evidence>
<sequence>MDVRRTEGPRMTVNRGLQLPAGSSSKITEQNLKGTDIDSDTLKLRYVLTKDLPTGKLQLNKNGRVEKISVKGPVQSFTQDDVNKGLLQYSHEKGEKGGSLSFKFNLVDPEGNKLIDQSFFISVLEDRLPPSVEVNKGLVLDENSVKKLTTLQLSASDQDSEPSELIYRITKQPNLGHLEHAASPDLLRSVMYTTVVENLLKSKVAQTFYITIKPVDDSLPLLQVPGMRVQEGVRKTITEFELKATDADTEAESIIFTVVQAPRHGSIERTSNGQHYRQTSTFTMDDVYQNRISYNHDGSNSLKDRFTFTVADGTNLLFMVEEGGKEIVTAAPQKFKIDILPVDDGTPRIVTNLGLQWLEYMENKATNLITKKELLTIDPDTDDGQLVYEITTEPKHGFLESKLKPGNSITTFTQADINLGLIRYVLHQESVQETMDNFKFLVKDSKPNVVSDNVFHIQWSLISFEHKSYNVSEKAGTVAVTVKRTGNLNQYAIVLCRTEQGSATSTSSVGSKPGQQDYVEYAGQVQFDEREDSKVCTIVINDDKVFEGTESFHVELSMPVYALLGRTTRAIVNINDTEDEPTLQFDKKIYHISSMCVEDRKQRYTELSSYFSMNMDRQVLCTSFGCKPCFHFLRGMVANACCLLFHVHTGDTSSAVSALCYTVAKSAQGSSLHALESGSDYKSRGMSNDNRVIFGPGVSMSTCDVKLIDDSEYELSEEFELVLSDASDNARMGDVTLAKVVIDGPNDASTVTLGNATFTFSEDAGTIEIPVLRHGSDLSSVTSVWCATRPSDPPSASPGVDYIPSSKKVEFKPGKTEESCSLTIMDDIQNPSIEGSESFVVFLSSPQGAVLQEPYEANVVITDTFQDIPSMQFEKSAYTVKEKDSVLHIPIIRTGDLSFKSSVRCFTRTMSAMVMDDFEERRNADESRITFLKGEKVKNCTVHVNDDSVFEPEEEFQVHLGTPLGDHWSGAMVGASDIVTITITNDEDAPTIEFEQASYQVREPPGPDGIEVLNIKVIRRGDLDRTSKIRCSTRDGSAQSGVDYNPKSRVLKFTPGMDHILFKVEILSNEDREWHESFSLVLGPDDPVEAVLGDITMATVTILDQEASGSLILPATPIVVSLADYDHVQEVTKEGSKKMPSPGYPLVCVTPCDPHYPKYSVMKERCEEAGINQTQVHFSWEVAAPTDTNGARSPFETVTDTTPYTSSVMSHPCLCHLSQVLDSIYFSRRFHVRCVAQARDKAGHLGTPLRSNIATIGTEGSICHTPVTTGTARGFQAQSFIATLKYLDVKQKEHPNRIHISVQIPHQDGMLPLVSTMPLHNLHFLLSDISLGPGYDRPYQFNPNVREAKSIQLYKHLNLKSCIWTFDAYYDMTELIDVCGGSVTADFQVRDSAQSFLTVQVPLYVSYIYVTAPRGWASLEHHTEMEFSFFYDTVLWRTGIQTDSVLSARLQIIRIYIREDGRLVIEFKTHAKFRGQFVLEHHTLPGHKSHLMAPDHLGGIEFDIQLLWSAQTFDSPYQLWRATSSYSRSDYSGEYTVFLIPCTVQPTQPWIDPGDKPLSCTAHAPEKFLVPIAFQQTNRPVPVVYSLNTEFQLCNNEKVFMMDPANTDVSMAEMDYKGAFSMGQTLYGRVLWNPEQNLNAAYKLQLEKVYLCTGRDGYVPFFDPTGTLYNEGPQYGCIQPNKHLKHRFLLLDRKQPDVCDRFFHDVPFEAHLASDIPELQPMTAMPGVDGFTMKVDALYKVEAGHQWYLQVIYVISPESRSSPRIQRSVTYELSRSKRDLVDRSGRLTLDESLIYDNEGDQVKNGTNMKSLRLEAGPSATFNAHVGSSVGGGVAAVTLLVLVLLASCFLFRRCRRSAKKKSKKAQKVYEEYPLNTKVEVCMDKCVEKNFSTKHCTVRNVNILNRNQEPNGKAKVKQDDLDSLVNSPSSFSAKTGERGTIKPKANFDAGEDVAALKDAIEGLGTKEKVLIDILTHRSNAQRQLICEAYQEATGRTLREDLKGDTDGDFEDVLVALITPPATYDCHEVMRAMKGAGTEDSTLIEIFASRSTEQIKAFCDVYLQETEKKLTLDLKTEVSGDFASALLLLAEATRDDSTTVDTEKAKEDAKTLYSAGEKKWGTDESKFIDILCQRSIPQLRQTLVEYKNISGKTLQESIEGEMSGELEELLVAIVKCVKSVPAYFAERLYKSMKGGGTDECTLNRIMVSRSEIDLLDIRTEFKKLYEYSLLSAIESDLGGDHGDCVKAICGGDD</sequence>